<comment type="caution">
    <text evidence="2">The sequence shown here is derived from an EMBL/GenBank/DDBJ whole genome shotgun (WGS) entry which is preliminary data.</text>
</comment>
<dbReference type="EMBL" id="JAEDAE010000003">
    <property type="protein sequence ID" value="MBH8558332.1"/>
    <property type="molecule type" value="Genomic_DNA"/>
</dbReference>
<evidence type="ECO:0000313" key="3">
    <source>
        <dbReference type="Proteomes" id="UP000625631"/>
    </source>
</evidence>
<protein>
    <recommendedName>
        <fullName evidence="4">G-D-S-L family lipolytic protein</fullName>
    </recommendedName>
</protein>
<evidence type="ECO:0000256" key="1">
    <source>
        <dbReference type="SAM" id="SignalP"/>
    </source>
</evidence>
<name>A0ABS0Q6W9_9BACT</name>
<dbReference type="Proteomes" id="UP000625631">
    <property type="component" value="Unassembled WGS sequence"/>
</dbReference>
<keyword evidence="3" id="KW-1185">Reference proteome</keyword>
<feature type="signal peptide" evidence="1">
    <location>
        <begin position="1"/>
        <end position="26"/>
    </location>
</feature>
<evidence type="ECO:0008006" key="4">
    <source>
        <dbReference type="Google" id="ProtNLM"/>
    </source>
</evidence>
<gene>
    <name evidence="2" type="ORF">I7X13_09760</name>
</gene>
<dbReference type="RefSeq" id="WP_198075331.1">
    <property type="nucleotide sequence ID" value="NZ_JAEDAE010000003.1"/>
</dbReference>
<reference evidence="2 3" key="1">
    <citation type="submission" date="2020-12" db="EMBL/GenBank/DDBJ databases">
        <title>Hymenobacter sp.</title>
        <authorList>
            <person name="Kim M.K."/>
        </authorList>
    </citation>
    <scope>NUCLEOTIDE SEQUENCE [LARGE SCALE GENOMIC DNA]</scope>
    <source>
        <strain evidence="2 3">BT442</strain>
    </source>
</reference>
<sequence length="473" mass="49981">MKHFSFTLSGRAGFVAATALLLNACAPGQDTPTPTAAIDLSHYLAVGDSYTAGFSAGGLTRTSQQYSFPNLMAQQFALASGGGSFTQPTLEAGTGTGYLNLLDFTATGQPRARRVAGAAVRRSVIDPAACGGPDTVRLFTRSATASALPQNLGVPGLKLSQIEVAGLGNETNATPGGAFNPYFERLLPAADSRTYLQAVTTAASSATFFTYFQGLDELMPYIRSGGTCGTVSTSLAETMKLNARKILDVLAANGRKGIIMRLPDIKTLPLLRQGQGKNVEARLQAFYHDNALIYIESPFVPGTSQPITDEDYILATALPRIGQLTPVQVGSSILMLPYGRDARNPIRNADVLEKASELNILTGIITTYNGGTSRALSLEGLAKLYKLPIVDPAQSLYTLDTGLLFTNVGNSVAIGGVVYSAEPVRGNFFSLDYYTLTPRGNALLANTCITAINRAYQANIPAVDVNKLPTTAQ</sequence>
<evidence type="ECO:0000313" key="2">
    <source>
        <dbReference type="EMBL" id="MBH8558332.1"/>
    </source>
</evidence>
<organism evidence="2 3">
    <name type="scientific">Hymenobacter negativus</name>
    <dbReference type="NCBI Taxonomy" id="2795026"/>
    <lineage>
        <taxon>Bacteria</taxon>
        <taxon>Pseudomonadati</taxon>
        <taxon>Bacteroidota</taxon>
        <taxon>Cytophagia</taxon>
        <taxon>Cytophagales</taxon>
        <taxon>Hymenobacteraceae</taxon>
        <taxon>Hymenobacter</taxon>
    </lineage>
</organism>
<proteinExistence type="predicted"/>
<accession>A0ABS0Q6W9</accession>
<feature type="chain" id="PRO_5045480153" description="G-D-S-L family lipolytic protein" evidence="1">
    <location>
        <begin position="27"/>
        <end position="473"/>
    </location>
</feature>
<keyword evidence="1" id="KW-0732">Signal</keyword>